<dbReference type="InterPro" id="IPR023198">
    <property type="entry name" value="PGP-like_dom2"/>
</dbReference>
<dbReference type="InterPro" id="IPR010976">
    <property type="entry name" value="B-phosphoglucomutase_hydrolase"/>
</dbReference>
<evidence type="ECO:0000256" key="10">
    <source>
        <dbReference type="ARBA" id="ARBA00044991"/>
    </source>
</evidence>
<keyword evidence="7" id="KW-0119">Carbohydrate metabolism</keyword>
<comment type="catalytic activity">
    <reaction evidence="8">
        <text>beta-D-glucose 1-phosphate = beta-D-glucose 6-phosphate</text>
        <dbReference type="Rhea" id="RHEA:20113"/>
        <dbReference type="ChEBI" id="CHEBI:57684"/>
        <dbReference type="ChEBI" id="CHEBI:58247"/>
        <dbReference type="EC" id="5.4.2.6"/>
    </reaction>
</comment>
<dbReference type="PANTHER" id="PTHR46193">
    <property type="entry name" value="6-PHOSPHOGLUCONATE PHOSPHATASE"/>
    <property type="match status" value="1"/>
</dbReference>
<dbReference type="EC" id="5.4.2.6" evidence="9"/>
<gene>
    <name evidence="12" type="ORF">GGQ54_002102</name>
</gene>
<keyword evidence="6" id="KW-0413">Isomerase</keyword>
<proteinExistence type="inferred from homology"/>
<evidence type="ECO:0000256" key="7">
    <source>
        <dbReference type="ARBA" id="ARBA00023277"/>
    </source>
</evidence>
<dbReference type="SFLD" id="SFLDG01129">
    <property type="entry name" value="C1.5:_HAD__Beta-PGM__Phosphata"/>
    <property type="match status" value="1"/>
</dbReference>
<keyword evidence="13" id="KW-1185">Reference proteome</keyword>
<dbReference type="GO" id="GO:0008801">
    <property type="term" value="F:beta-phosphoglucomutase activity"/>
    <property type="evidence" value="ECO:0007669"/>
    <property type="project" value="UniProtKB-EC"/>
</dbReference>
<evidence type="ECO:0000256" key="6">
    <source>
        <dbReference type="ARBA" id="ARBA00023235"/>
    </source>
</evidence>
<comment type="cofactor">
    <cofactor evidence="1">
        <name>Mg(2+)</name>
        <dbReference type="ChEBI" id="CHEBI:18420"/>
    </cofactor>
</comment>
<evidence type="ECO:0000313" key="13">
    <source>
        <dbReference type="Proteomes" id="UP000527616"/>
    </source>
</evidence>
<dbReference type="NCBIfam" id="TIGR01509">
    <property type="entry name" value="HAD-SF-IA-v3"/>
    <property type="match status" value="1"/>
</dbReference>
<keyword evidence="3" id="KW-0597">Phosphoprotein</keyword>
<dbReference type="InterPro" id="IPR006439">
    <property type="entry name" value="HAD-SF_hydro_IA"/>
</dbReference>
<dbReference type="InterPro" id="IPR036412">
    <property type="entry name" value="HAD-like_sf"/>
</dbReference>
<evidence type="ECO:0000256" key="5">
    <source>
        <dbReference type="ARBA" id="ARBA00022842"/>
    </source>
</evidence>
<protein>
    <recommendedName>
        <fullName evidence="10">Beta-phosphoglucomutase</fullName>
        <ecNumber evidence="9">5.4.2.6</ecNumber>
    </recommendedName>
</protein>
<dbReference type="GO" id="GO:0016787">
    <property type="term" value="F:hydrolase activity"/>
    <property type="evidence" value="ECO:0007669"/>
    <property type="project" value="UniProtKB-KW"/>
</dbReference>
<dbReference type="AlphaFoldDB" id="A0A7Z0ILH9"/>
<dbReference type="InterPro" id="IPR023214">
    <property type="entry name" value="HAD_sf"/>
</dbReference>
<evidence type="ECO:0000256" key="9">
    <source>
        <dbReference type="ARBA" id="ARBA00044968"/>
    </source>
</evidence>
<dbReference type="RefSeq" id="WP_179445352.1">
    <property type="nucleotide sequence ID" value="NZ_JACBZS010000001.1"/>
</dbReference>
<accession>A0A7Z0ILH9</accession>
<evidence type="ECO:0000256" key="2">
    <source>
        <dbReference type="ARBA" id="ARBA00006171"/>
    </source>
</evidence>
<evidence type="ECO:0000256" key="4">
    <source>
        <dbReference type="ARBA" id="ARBA00022723"/>
    </source>
</evidence>
<dbReference type="SFLD" id="SFLDS00003">
    <property type="entry name" value="Haloacid_Dehalogenase"/>
    <property type="match status" value="1"/>
</dbReference>
<evidence type="ECO:0000256" key="3">
    <source>
        <dbReference type="ARBA" id="ARBA00022553"/>
    </source>
</evidence>
<keyword evidence="5" id="KW-0460">Magnesium</keyword>
<feature type="region of interest" description="Disordered" evidence="11">
    <location>
        <begin position="77"/>
        <end position="96"/>
    </location>
</feature>
<evidence type="ECO:0000256" key="1">
    <source>
        <dbReference type="ARBA" id="ARBA00001946"/>
    </source>
</evidence>
<organism evidence="12 13">
    <name type="scientific">Naumannella cuiyingiana</name>
    <dbReference type="NCBI Taxonomy" id="1347891"/>
    <lineage>
        <taxon>Bacteria</taxon>
        <taxon>Bacillati</taxon>
        <taxon>Actinomycetota</taxon>
        <taxon>Actinomycetes</taxon>
        <taxon>Propionibacteriales</taxon>
        <taxon>Propionibacteriaceae</taxon>
        <taxon>Naumannella</taxon>
    </lineage>
</organism>
<dbReference type="Pfam" id="PF00702">
    <property type="entry name" value="Hydrolase"/>
    <property type="match status" value="1"/>
</dbReference>
<dbReference type="InterPro" id="IPR051600">
    <property type="entry name" value="Beta-PGM-like"/>
</dbReference>
<name>A0A7Z0ILH9_9ACTN</name>
<keyword evidence="4" id="KW-0479">Metal-binding</keyword>
<evidence type="ECO:0000256" key="8">
    <source>
        <dbReference type="ARBA" id="ARBA00044926"/>
    </source>
</evidence>
<evidence type="ECO:0000256" key="11">
    <source>
        <dbReference type="SAM" id="MobiDB-lite"/>
    </source>
</evidence>
<dbReference type="PRINTS" id="PR00413">
    <property type="entry name" value="HADHALOGNASE"/>
</dbReference>
<sequence length="244" mass="26029">MTEHSFNLDDVDAVLFDLDGVITPTAVVHMRAWDKMFNEFLATRPGQAPYTEQDYYDYVDGKPRYEGVRSFLQARGIELPDGSPEDPPEADTIGGLGNRKNALFTKVLADEGIEAYPGSVRYLDELAKKGTRTAIVSSSKNARDVLATAGLLDRFEVIVDGIVAAERGLPGKPEPDTFADAARQLGVPNSRAAVFEDAISGVRAGRAGGFAHVVGVDRGAGPQALADAGADVVVADLAELLPRQ</sequence>
<dbReference type="GO" id="GO:0046872">
    <property type="term" value="F:metal ion binding"/>
    <property type="evidence" value="ECO:0007669"/>
    <property type="project" value="UniProtKB-KW"/>
</dbReference>
<dbReference type="Gene3D" id="1.10.150.240">
    <property type="entry name" value="Putative phosphatase, domain 2"/>
    <property type="match status" value="1"/>
</dbReference>
<keyword evidence="12" id="KW-0378">Hydrolase</keyword>
<dbReference type="Gene3D" id="3.40.50.1000">
    <property type="entry name" value="HAD superfamily/HAD-like"/>
    <property type="match status" value="1"/>
</dbReference>
<dbReference type="SUPFAM" id="SSF56784">
    <property type="entry name" value="HAD-like"/>
    <property type="match status" value="1"/>
</dbReference>
<dbReference type="NCBIfam" id="TIGR02009">
    <property type="entry name" value="PGMB-YQAB-SF"/>
    <property type="match status" value="1"/>
</dbReference>
<evidence type="ECO:0000313" key="12">
    <source>
        <dbReference type="EMBL" id="NYI71542.1"/>
    </source>
</evidence>
<comment type="caution">
    <text evidence="12">The sequence shown here is derived from an EMBL/GenBank/DDBJ whole genome shotgun (WGS) entry which is preliminary data.</text>
</comment>
<dbReference type="PANTHER" id="PTHR46193:SF18">
    <property type="entry name" value="HEXITOL PHOSPHATASE B"/>
    <property type="match status" value="1"/>
</dbReference>
<reference evidence="12 13" key="1">
    <citation type="submission" date="2020-07" db="EMBL/GenBank/DDBJ databases">
        <title>Sequencing the genomes of 1000 actinobacteria strains.</title>
        <authorList>
            <person name="Klenk H.-P."/>
        </authorList>
    </citation>
    <scope>NUCLEOTIDE SEQUENCE [LARGE SCALE GENOMIC DNA]</scope>
    <source>
        <strain evidence="12 13">DSM 103164</strain>
    </source>
</reference>
<dbReference type="EMBL" id="JACBZS010000001">
    <property type="protein sequence ID" value="NYI71542.1"/>
    <property type="molecule type" value="Genomic_DNA"/>
</dbReference>
<dbReference type="Proteomes" id="UP000527616">
    <property type="component" value="Unassembled WGS sequence"/>
</dbReference>
<comment type="similarity">
    <text evidence="2">Belongs to the HAD-like hydrolase superfamily. CbbY/CbbZ/Gph/YieH family.</text>
</comment>